<accession>A0A0A1UUN0</accession>
<organism evidence="1 2">
    <name type="scientific">Metarhizium robertsii</name>
    <dbReference type="NCBI Taxonomy" id="568076"/>
    <lineage>
        <taxon>Eukaryota</taxon>
        <taxon>Fungi</taxon>
        <taxon>Dikarya</taxon>
        <taxon>Ascomycota</taxon>
        <taxon>Pezizomycotina</taxon>
        <taxon>Sordariomycetes</taxon>
        <taxon>Hypocreomycetidae</taxon>
        <taxon>Hypocreales</taxon>
        <taxon>Clavicipitaceae</taxon>
        <taxon>Metarhizium</taxon>
    </lineage>
</organism>
<evidence type="ECO:0000313" key="2">
    <source>
        <dbReference type="Proteomes" id="UP000030151"/>
    </source>
</evidence>
<sequence>MSCSAGQLPMSFHNSPLPALTELFSEQLAPSFLYNRPKARATGTFTFCTTPPGWSDSTQAARPVNMARCHDARAKEGLKPAYCVLQAASMQQRWWEEPMEPDGAKWVEGGDSRVACACKV</sequence>
<proteinExistence type="predicted"/>
<comment type="caution">
    <text evidence="1">The sequence shown here is derived from an EMBL/GenBank/DDBJ whole genome shotgun (WGS) entry which is preliminary data.</text>
</comment>
<evidence type="ECO:0000313" key="1">
    <source>
        <dbReference type="EMBL" id="EXV00935.1"/>
    </source>
</evidence>
<dbReference type="AlphaFoldDB" id="A0A0A1UUN0"/>
<dbReference type="Proteomes" id="UP000030151">
    <property type="component" value="Unassembled WGS sequence"/>
</dbReference>
<gene>
    <name evidence="1" type="ORF">X797_005954</name>
</gene>
<dbReference type="EMBL" id="JELW01000010">
    <property type="protein sequence ID" value="EXV00935.1"/>
    <property type="molecule type" value="Genomic_DNA"/>
</dbReference>
<name>A0A0A1UUN0_9HYPO</name>
<dbReference type="HOGENOM" id="CLU_2050195_0_0_1"/>
<protein>
    <submittedName>
        <fullName evidence="1">Uncharacterized protein</fullName>
    </submittedName>
</protein>
<reference evidence="1 2" key="1">
    <citation type="submission" date="2014-02" db="EMBL/GenBank/DDBJ databases">
        <title>The genome sequence of the entomopathogenic fungus Metarhizium robertsii ARSEF 2575.</title>
        <authorList>
            <person name="Giuliano Garisto Donzelli B."/>
            <person name="Roe B.A."/>
            <person name="Macmil S.L."/>
            <person name="Krasnoff S.B."/>
            <person name="Gibson D.M."/>
        </authorList>
    </citation>
    <scope>NUCLEOTIDE SEQUENCE [LARGE SCALE GENOMIC DNA]</scope>
    <source>
        <strain evidence="1 2">ARSEF 2575</strain>
    </source>
</reference>